<feature type="compositionally biased region" description="Acidic residues" evidence="1">
    <location>
        <begin position="89"/>
        <end position="100"/>
    </location>
</feature>
<evidence type="ECO:0000313" key="3">
    <source>
        <dbReference type="EMBL" id="ORX89302.1"/>
    </source>
</evidence>
<reference evidence="3 4" key="1">
    <citation type="submission" date="2016-07" db="EMBL/GenBank/DDBJ databases">
        <title>Pervasive Adenine N6-methylation of Active Genes in Fungi.</title>
        <authorList>
            <consortium name="DOE Joint Genome Institute"/>
            <person name="Mondo S.J."/>
            <person name="Dannebaum R.O."/>
            <person name="Kuo R.C."/>
            <person name="Labutti K."/>
            <person name="Haridas S."/>
            <person name="Kuo A."/>
            <person name="Salamov A."/>
            <person name="Ahrendt S.R."/>
            <person name="Lipzen A."/>
            <person name="Sullivan W."/>
            <person name="Andreopoulos W.B."/>
            <person name="Clum A."/>
            <person name="Lindquist E."/>
            <person name="Daum C."/>
            <person name="Ramamoorthy G.K."/>
            <person name="Gryganskyi A."/>
            <person name="Culley D."/>
            <person name="Magnuson J.K."/>
            <person name="James T.Y."/>
            <person name="O'Malley M.A."/>
            <person name="Stajich J.E."/>
            <person name="Spatafora J.W."/>
            <person name="Visel A."/>
            <person name="Grigoriev I.V."/>
        </authorList>
    </citation>
    <scope>NUCLEOTIDE SEQUENCE [LARGE SCALE GENOMIC DNA]</scope>
    <source>
        <strain evidence="3 4">CBS 931.73</strain>
    </source>
</reference>
<name>A0A1Y1XU66_9FUNG</name>
<feature type="region of interest" description="Disordered" evidence="1">
    <location>
        <begin position="71"/>
        <end position="155"/>
    </location>
</feature>
<comment type="caution">
    <text evidence="3">The sequence shown here is derived from an EMBL/GenBank/DDBJ whole genome shotgun (WGS) entry which is preliminary data.</text>
</comment>
<dbReference type="EMBL" id="MCFE01000460">
    <property type="protein sequence ID" value="ORX89302.1"/>
    <property type="molecule type" value="Genomic_DNA"/>
</dbReference>
<gene>
    <name evidence="3" type="ORF">K493DRAFT_69846</name>
</gene>
<evidence type="ECO:0000256" key="2">
    <source>
        <dbReference type="SAM" id="SignalP"/>
    </source>
</evidence>
<feature type="compositionally biased region" description="Polar residues" evidence="1">
    <location>
        <begin position="144"/>
        <end position="155"/>
    </location>
</feature>
<evidence type="ECO:0000256" key="1">
    <source>
        <dbReference type="SAM" id="MobiDB-lite"/>
    </source>
</evidence>
<protein>
    <submittedName>
        <fullName evidence="3">Uncharacterized protein</fullName>
    </submittedName>
</protein>
<dbReference type="Proteomes" id="UP000193498">
    <property type="component" value="Unassembled WGS sequence"/>
</dbReference>
<feature type="signal peptide" evidence="2">
    <location>
        <begin position="1"/>
        <end position="19"/>
    </location>
</feature>
<dbReference type="AlphaFoldDB" id="A0A1Y1XU66"/>
<keyword evidence="4" id="KW-1185">Reference proteome</keyword>
<accession>A0A1Y1XU66</accession>
<sequence>MKLLFSSLLFLTIFFTTMAQNAENDGRSPVWDENATESISDMSASRGSIGAHLSAEETEKEDDGLQQTHLTRFGRIHRIDTDNAVPEPSEQESPDADANEDPTQPIDAQVNQTDQVDQTSVPPQPTSDIEVNDNSSSASSPTSVLPTDTSSSDIVTEPTISSTNIEFVNTPIVNPQNCIVLNLGQGPACLDPKLFGANLSPSSDTREKE</sequence>
<feature type="compositionally biased region" description="Polar residues" evidence="1">
    <location>
        <begin position="109"/>
        <end position="134"/>
    </location>
</feature>
<keyword evidence="2" id="KW-0732">Signal</keyword>
<proteinExistence type="predicted"/>
<evidence type="ECO:0000313" key="4">
    <source>
        <dbReference type="Proteomes" id="UP000193498"/>
    </source>
</evidence>
<dbReference type="InParanoid" id="A0A1Y1XU66"/>
<feature type="chain" id="PRO_5012192218" evidence="2">
    <location>
        <begin position="20"/>
        <end position="209"/>
    </location>
</feature>
<organism evidence="3 4">
    <name type="scientific">Basidiobolus meristosporus CBS 931.73</name>
    <dbReference type="NCBI Taxonomy" id="1314790"/>
    <lineage>
        <taxon>Eukaryota</taxon>
        <taxon>Fungi</taxon>
        <taxon>Fungi incertae sedis</taxon>
        <taxon>Zoopagomycota</taxon>
        <taxon>Entomophthoromycotina</taxon>
        <taxon>Basidiobolomycetes</taxon>
        <taxon>Basidiobolales</taxon>
        <taxon>Basidiobolaceae</taxon>
        <taxon>Basidiobolus</taxon>
    </lineage>
</organism>